<reference evidence="1 2" key="1">
    <citation type="journal article" date="2021" name="ISME Commun">
        <title>Automated analysis of genomic sequences facilitates high-throughput and comprehensive description of bacteria.</title>
        <authorList>
            <person name="Hitch T.C.A."/>
        </authorList>
    </citation>
    <scope>NUCLEOTIDE SEQUENCE [LARGE SCALE GENOMIC DNA]</scope>
    <source>
        <strain evidence="1 2">Sanger_03</strain>
    </source>
</reference>
<organism evidence="1 2">
    <name type="scientific">Dorea acetigenes</name>
    <dbReference type="NCBI Taxonomy" id="2981787"/>
    <lineage>
        <taxon>Bacteria</taxon>
        <taxon>Bacillati</taxon>
        <taxon>Bacillota</taxon>
        <taxon>Clostridia</taxon>
        <taxon>Lachnospirales</taxon>
        <taxon>Lachnospiraceae</taxon>
        <taxon>Dorea</taxon>
    </lineage>
</organism>
<proteinExistence type="predicted"/>
<dbReference type="EMBL" id="JAOQJU010000002">
    <property type="protein sequence ID" value="MCU6685688.1"/>
    <property type="molecule type" value="Genomic_DNA"/>
</dbReference>
<comment type="caution">
    <text evidence="1">The sequence shown here is derived from an EMBL/GenBank/DDBJ whole genome shotgun (WGS) entry which is preliminary data.</text>
</comment>
<accession>A0ABT2RJV3</accession>
<sequence length="64" mass="7316">MSMMDVLSEIRERAKRKRSGTLPWFCLILSDKCIEPEKTCTECRVYQKYKEGNGDGNQDAGNKG</sequence>
<dbReference type="RefSeq" id="WP_158368339.1">
    <property type="nucleotide sequence ID" value="NZ_JAOQJU010000002.1"/>
</dbReference>
<evidence type="ECO:0000313" key="1">
    <source>
        <dbReference type="EMBL" id="MCU6685688.1"/>
    </source>
</evidence>
<gene>
    <name evidence="1" type="ORF">OCV99_03790</name>
</gene>
<evidence type="ECO:0000313" key="2">
    <source>
        <dbReference type="Proteomes" id="UP001652431"/>
    </source>
</evidence>
<keyword evidence="2" id="KW-1185">Reference proteome</keyword>
<dbReference type="Proteomes" id="UP001652431">
    <property type="component" value="Unassembled WGS sequence"/>
</dbReference>
<name>A0ABT2RJV3_9FIRM</name>
<protein>
    <submittedName>
        <fullName evidence="1">Uncharacterized protein</fullName>
    </submittedName>
</protein>